<feature type="transmembrane region" description="Helical" evidence="6">
    <location>
        <begin position="311"/>
        <end position="335"/>
    </location>
</feature>
<keyword evidence="5 6" id="KW-0472">Membrane</keyword>
<dbReference type="InterPro" id="IPR036259">
    <property type="entry name" value="MFS_trans_sf"/>
</dbReference>
<feature type="transmembrane region" description="Helical" evidence="6">
    <location>
        <begin position="287"/>
        <end position="305"/>
    </location>
</feature>
<feature type="transmembrane region" description="Helical" evidence="6">
    <location>
        <begin position="378"/>
        <end position="400"/>
    </location>
</feature>
<keyword evidence="2" id="KW-1003">Cell membrane</keyword>
<feature type="domain" description="Major facilitator superfamily (MFS) profile" evidence="7">
    <location>
        <begin position="12"/>
        <end position="406"/>
    </location>
</feature>
<accession>A0A9X1VVK1</accession>
<keyword evidence="4 6" id="KW-1133">Transmembrane helix</keyword>
<feature type="transmembrane region" description="Helical" evidence="6">
    <location>
        <begin position="253"/>
        <end position="275"/>
    </location>
</feature>
<comment type="subcellular location">
    <subcellularLocation>
        <location evidence="1">Cell membrane</location>
        <topology evidence="1">Multi-pass membrane protein</topology>
    </subcellularLocation>
</comment>
<evidence type="ECO:0000313" key="9">
    <source>
        <dbReference type="Proteomes" id="UP001139447"/>
    </source>
</evidence>
<evidence type="ECO:0000256" key="4">
    <source>
        <dbReference type="ARBA" id="ARBA00022989"/>
    </source>
</evidence>
<dbReference type="SUPFAM" id="SSF103473">
    <property type="entry name" value="MFS general substrate transporter"/>
    <property type="match status" value="1"/>
</dbReference>
<dbReference type="RefSeq" id="WP_243307464.1">
    <property type="nucleotide sequence ID" value="NZ_JALGBI010000002.1"/>
</dbReference>
<evidence type="ECO:0000256" key="6">
    <source>
        <dbReference type="SAM" id="Phobius"/>
    </source>
</evidence>
<evidence type="ECO:0000256" key="5">
    <source>
        <dbReference type="ARBA" id="ARBA00023136"/>
    </source>
</evidence>
<dbReference type="PROSITE" id="PS50850">
    <property type="entry name" value="MFS"/>
    <property type="match status" value="1"/>
</dbReference>
<dbReference type="Gene3D" id="1.20.1250.20">
    <property type="entry name" value="MFS general substrate transporter like domains"/>
    <property type="match status" value="1"/>
</dbReference>
<dbReference type="AlphaFoldDB" id="A0A9X1VVK1"/>
<dbReference type="GO" id="GO:0005886">
    <property type="term" value="C:plasma membrane"/>
    <property type="evidence" value="ECO:0007669"/>
    <property type="project" value="UniProtKB-SubCell"/>
</dbReference>
<dbReference type="InterPro" id="IPR020846">
    <property type="entry name" value="MFS_dom"/>
</dbReference>
<proteinExistence type="predicted"/>
<keyword evidence="3 6" id="KW-0812">Transmembrane</keyword>
<dbReference type="InterPro" id="IPR011701">
    <property type="entry name" value="MFS"/>
</dbReference>
<evidence type="ECO:0000256" key="3">
    <source>
        <dbReference type="ARBA" id="ARBA00022692"/>
    </source>
</evidence>
<feature type="transmembrane region" description="Helical" evidence="6">
    <location>
        <begin position="222"/>
        <end position="241"/>
    </location>
</feature>
<dbReference type="EMBL" id="JALGBI010000002">
    <property type="protein sequence ID" value="MCJ0764596.1"/>
    <property type="molecule type" value="Genomic_DNA"/>
</dbReference>
<dbReference type="PANTHER" id="PTHR43124">
    <property type="entry name" value="PURINE EFFLUX PUMP PBUE"/>
    <property type="match status" value="1"/>
</dbReference>
<dbReference type="PANTHER" id="PTHR43124:SF3">
    <property type="entry name" value="CHLORAMPHENICOL EFFLUX PUMP RV0191"/>
    <property type="match status" value="1"/>
</dbReference>
<feature type="transmembrane region" description="Helical" evidence="6">
    <location>
        <begin position="347"/>
        <end position="372"/>
    </location>
</feature>
<gene>
    <name evidence="8" type="ORF">MMF98_15360</name>
</gene>
<dbReference type="InterPro" id="IPR050189">
    <property type="entry name" value="MFS_Efflux_Transporters"/>
</dbReference>
<comment type="caution">
    <text evidence="8">The sequence shown here is derived from an EMBL/GenBank/DDBJ whole genome shotgun (WGS) entry which is preliminary data.</text>
</comment>
<dbReference type="GO" id="GO:0022857">
    <property type="term" value="F:transmembrane transporter activity"/>
    <property type="evidence" value="ECO:0007669"/>
    <property type="project" value="InterPro"/>
</dbReference>
<feature type="transmembrane region" description="Helical" evidence="6">
    <location>
        <begin position="167"/>
        <end position="184"/>
    </location>
</feature>
<evidence type="ECO:0000256" key="1">
    <source>
        <dbReference type="ARBA" id="ARBA00004651"/>
    </source>
</evidence>
<feature type="transmembrane region" description="Helical" evidence="6">
    <location>
        <begin position="78"/>
        <end position="97"/>
    </location>
</feature>
<dbReference type="Proteomes" id="UP001139447">
    <property type="component" value="Unassembled WGS sequence"/>
</dbReference>
<protein>
    <submittedName>
        <fullName evidence="8">MFS transporter</fullName>
    </submittedName>
</protein>
<feature type="transmembrane region" description="Helical" evidence="6">
    <location>
        <begin position="103"/>
        <end position="124"/>
    </location>
</feature>
<organism evidence="8 9">
    <name type="scientific">Variovorax terrae</name>
    <dbReference type="NCBI Taxonomy" id="2923278"/>
    <lineage>
        <taxon>Bacteria</taxon>
        <taxon>Pseudomonadati</taxon>
        <taxon>Pseudomonadota</taxon>
        <taxon>Betaproteobacteria</taxon>
        <taxon>Burkholderiales</taxon>
        <taxon>Comamonadaceae</taxon>
        <taxon>Variovorax</taxon>
    </lineage>
</organism>
<evidence type="ECO:0000256" key="2">
    <source>
        <dbReference type="ARBA" id="ARBA00022475"/>
    </source>
</evidence>
<evidence type="ECO:0000259" key="7">
    <source>
        <dbReference type="PROSITE" id="PS50850"/>
    </source>
</evidence>
<feature type="transmembrane region" description="Helical" evidence="6">
    <location>
        <begin position="136"/>
        <end position="155"/>
    </location>
</feature>
<reference evidence="8" key="1">
    <citation type="submission" date="2022-03" db="EMBL/GenBank/DDBJ databases">
        <authorList>
            <person name="Woo C.Y."/>
        </authorList>
    </citation>
    <scope>NUCLEOTIDE SEQUENCE</scope>
    <source>
        <strain evidence="8">CYS-02</strain>
    </source>
</reference>
<keyword evidence="9" id="KW-1185">Reference proteome</keyword>
<feature type="transmembrane region" description="Helical" evidence="6">
    <location>
        <begin position="48"/>
        <end position="66"/>
    </location>
</feature>
<dbReference type="Pfam" id="PF07690">
    <property type="entry name" value="MFS_1"/>
    <property type="match status" value="1"/>
</dbReference>
<name>A0A9X1VVK1_9BURK</name>
<sequence length="412" mass="44478">MNFLPRRTALVLFLAFAIAYFFSALLRGITATLAPVLTADFALNSRDLGLLAGGYFLGFAIMQLPLGQWLDRHGPKKVLVYFAGAAVLGCVAFSLATGFAELLAARVLCGVGVSACLMAPLTAFRRWLEPMQQLRANSWMLMTGSLGMVAATLPVQWLMPVVGWRPLFWGLALLIALSSLLIAWQVPAWGAVEAGEEADAPRAGYADVWRHPYFRRMMPIGFFNYGGMVAMQTLWAGPWMIQVTGNTPLQAATGLFFINVAMLCTFWSWGMLTPWLMRRRLLQVDRLIAWGLPLSFAVLAMIIVAGEKAGAGAWAVFCVSCTFVSLAQPAVGMAFPAPLAGRALSAYNLVLFAGVFMVQWGIGLAVDAFAAAGLSTVGAFQAAMSVFLVLSMASYAWFLLARSHNQAAHAPS</sequence>
<evidence type="ECO:0000313" key="8">
    <source>
        <dbReference type="EMBL" id="MCJ0764596.1"/>
    </source>
</evidence>